<organism evidence="2 3">
    <name type="scientific">Allacma fusca</name>
    <dbReference type="NCBI Taxonomy" id="39272"/>
    <lineage>
        <taxon>Eukaryota</taxon>
        <taxon>Metazoa</taxon>
        <taxon>Ecdysozoa</taxon>
        <taxon>Arthropoda</taxon>
        <taxon>Hexapoda</taxon>
        <taxon>Collembola</taxon>
        <taxon>Symphypleona</taxon>
        <taxon>Sminthuridae</taxon>
        <taxon>Allacma</taxon>
    </lineage>
</organism>
<sequence>MVIWIEKRLPRHFALRFLDEVDKYIKATHYISLIPWRLRDVFMELHRVVCLDMPEANVPWFHEKYCIEVVAIEGYRRETYLHSEVAQVLEDVVG</sequence>
<dbReference type="InterPro" id="IPR013579">
    <property type="entry name" value="FAST_2"/>
</dbReference>
<protein>
    <recommendedName>
        <fullName evidence="1">FAST kinase-like protein subdomain 2 domain-containing protein</fullName>
    </recommendedName>
</protein>
<evidence type="ECO:0000259" key="1">
    <source>
        <dbReference type="Pfam" id="PF08368"/>
    </source>
</evidence>
<feature type="domain" description="FAST kinase-like protein subdomain 2" evidence="1">
    <location>
        <begin position="42"/>
        <end position="94"/>
    </location>
</feature>
<dbReference type="OrthoDB" id="385235at2759"/>
<accession>A0A8J2L4G4</accession>
<keyword evidence="3" id="KW-1185">Reference proteome</keyword>
<proteinExistence type="predicted"/>
<comment type="caution">
    <text evidence="2">The sequence shown here is derived from an EMBL/GenBank/DDBJ whole genome shotgun (WGS) entry which is preliminary data.</text>
</comment>
<gene>
    <name evidence="2" type="ORF">AFUS01_LOCUS26072</name>
</gene>
<evidence type="ECO:0000313" key="2">
    <source>
        <dbReference type="EMBL" id="CAG7815388.1"/>
    </source>
</evidence>
<dbReference type="Pfam" id="PF08368">
    <property type="entry name" value="FAST_2"/>
    <property type="match status" value="1"/>
</dbReference>
<evidence type="ECO:0000313" key="3">
    <source>
        <dbReference type="Proteomes" id="UP000708208"/>
    </source>
</evidence>
<feature type="non-terminal residue" evidence="2">
    <location>
        <position position="1"/>
    </location>
</feature>
<reference evidence="2" key="1">
    <citation type="submission" date="2021-06" db="EMBL/GenBank/DDBJ databases">
        <authorList>
            <person name="Hodson N. C."/>
            <person name="Mongue J. A."/>
            <person name="Jaron S. K."/>
        </authorList>
    </citation>
    <scope>NUCLEOTIDE SEQUENCE</scope>
</reference>
<dbReference type="EMBL" id="CAJVCH010343152">
    <property type="protein sequence ID" value="CAG7815388.1"/>
    <property type="molecule type" value="Genomic_DNA"/>
</dbReference>
<name>A0A8J2L4G4_9HEXA</name>
<dbReference type="AlphaFoldDB" id="A0A8J2L4G4"/>
<dbReference type="Proteomes" id="UP000708208">
    <property type="component" value="Unassembled WGS sequence"/>
</dbReference>